<dbReference type="Gene3D" id="3.40.50.720">
    <property type="entry name" value="NAD(P)-binding Rossmann-like Domain"/>
    <property type="match status" value="1"/>
</dbReference>
<evidence type="ECO:0000313" key="4">
    <source>
        <dbReference type="EMBL" id="KAJ3486846.1"/>
    </source>
</evidence>
<evidence type="ECO:0000259" key="3">
    <source>
        <dbReference type="Pfam" id="PF01370"/>
    </source>
</evidence>
<dbReference type="GO" id="GO:0016616">
    <property type="term" value="F:oxidoreductase activity, acting on the CH-OH group of donors, NAD or NADP as acceptor"/>
    <property type="evidence" value="ECO:0007669"/>
    <property type="project" value="TreeGrafter"/>
</dbReference>
<dbReference type="AlphaFoldDB" id="A0AAD5YKD5"/>
<dbReference type="EMBL" id="JANAWD010000109">
    <property type="protein sequence ID" value="KAJ3486846.1"/>
    <property type="molecule type" value="Genomic_DNA"/>
</dbReference>
<comment type="similarity">
    <text evidence="2">Belongs to the NAD(P)-dependent epimerase/dehydratase family. Dihydroflavonol-4-reductase subfamily.</text>
</comment>
<dbReference type="InterPro" id="IPR001509">
    <property type="entry name" value="Epimerase_deHydtase"/>
</dbReference>
<dbReference type="SUPFAM" id="SSF51735">
    <property type="entry name" value="NAD(P)-binding Rossmann-fold domains"/>
    <property type="match status" value="1"/>
</dbReference>
<evidence type="ECO:0000256" key="2">
    <source>
        <dbReference type="ARBA" id="ARBA00023445"/>
    </source>
</evidence>
<protein>
    <recommendedName>
        <fullName evidence="3">NAD-dependent epimerase/dehydratase domain-containing protein</fullName>
    </recommendedName>
</protein>
<dbReference type="Pfam" id="PF01370">
    <property type="entry name" value="Epimerase"/>
    <property type="match status" value="1"/>
</dbReference>
<evidence type="ECO:0000313" key="5">
    <source>
        <dbReference type="Proteomes" id="UP001212997"/>
    </source>
</evidence>
<keyword evidence="5" id="KW-1185">Reference proteome</keyword>
<dbReference type="InterPro" id="IPR036291">
    <property type="entry name" value="NAD(P)-bd_dom_sf"/>
</dbReference>
<evidence type="ECO:0000256" key="1">
    <source>
        <dbReference type="ARBA" id="ARBA00023002"/>
    </source>
</evidence>
<dbReference type="CDD" id="cd05227">
    <property type="entry name" value="AR_SDR_e"/>
    <property type="match status" value="1"/>
</dbReference>
<dbReference type="PANTHER" id="PTHR10366">
    <property type="entry name" value="NAD DEPENDENT EPIMERASE/DEHYDRATASE"/>
    <property type="match status" value="1"/>
</dbReference>
<organism evidence="4 5">
    <name type="scientific">Meripilus lineatus</name>
    <dbReference type="NCBI Taxonomy" id="2056292"/>
    <lineage>
        <taxon>Eukaryota</taxon>
        <taxon>Fungi</taxon>
        <taxon>Dikarya</taxon>
        <taxon>Basidiomycota</taxon>
        <taxon>Agaricomycotina</taxon>
        <taxon>Agaricomycetes</taxon>
        <taxon>Polyporales</taxon>
        <taxon>Meripilaceae</taxon>
        <taxon>Meripilus</taxon>
    </lineage>
</organism>
<sequence length="341" mass="37544">MNNPIPYVLVTGATGFIGAHVVDELLRRGIKVKGTTRSLSKAQKMCQDRPEHADMLDFDVITDLAHPGVFDEAAQGVDAIIHVASPVTYNITDNERELLLPAIQGTKAILTAAKKHPTVKRIVITSSFAAVLDPAHLDDSNFTFTSKDWSPFTYEQAKSSDPVIGYRGAKKFAERAAWDCIQNETPHFDLVTICPPMVFGPVVHPVSKVSELNESTKTIWEVVSGADPLPVGRVTAWVDVRDVAFAHVEALLRPEAGNQRFLIASPEKFSYQLAADILRKEFSWAREVVTRGDEGAPMPEKANVDGEAVAKALGIQYRGFKDCVIETATQLRELHRREISS</sequence>
<comment type="caution">
    <text evidence="4">The sequence shown here is derived from an EMBL/GenBank/DDBJ whole genome shotgun (WGS) entry which is preliminary data.</text>
</comment>
<dbReference type="Proteomes" id="UP001212997">
    <property type="component" value="Unassembled WGS sequence"/>
</dbReference>
<accession>A0AAD5YKD5</accession>
<gene>
    <name evidence="4" type="ORF">NLI96_g3960</name>
</gene>
<proteinExistence type="inferred from homology"/>
<dbReference type="InterPro" id="IPR050425">
    <property type="entry name" value="NAD(P)_dehydrat-like"/>
</dbReference>
<name>A0AAD5YKD5_9APHY</name>
<keyword evidence="1" id="KW-0560">Oxidoreductase</keyword>
<dbReference type="PANTHER" id="PTHR10366:SF579">
    <property type="entry name" value="3-BETA HYDROXYSTEROID DEHYDROGENASE_ISOMERASE FAMILY PROTEIN (AFU_ORTHOLOGUE AFUA_3G02250)"/>
    <property type="match status" value="1"/>
</dbReference>
<reference evidence="4" key="1">
    <citation type="submission" date="2022-07" db="EMBL/GenBank/DDBJ databases">
        <title>Genome Sequence of Physisporinus lineatus.</title>
        <authorList>
            <person name="Buettner E."/>
        </authorList>
    </citation>
    <scope>NUCLEOTIDE SEQUENCE</scope>
    <source>
        <strain evidence="4">VT162</strain>
    </source>
</reference>
<feature type="domain" description="NAD-dependent epimerase/dehydratase" evidence="3">
    <location>
        <begin position="8"/>
        <end position="261"/>
    </location>
</feature>